<gene>
    <name evidence="2" type="ORF">TRIADDRAFT_52444</name>
    <name evidence="1" type="ORF">TRIADDRAFT_62636</name>
</gene>
<evidence type="ECO:0000313" key="1">
    <source>
        <dbReference type="EMBL" id="EDV18900.1"/>
    </source>
</evidence>
<dbReference type="GO" id="GO:0005778">
    <property type="term" value="C:peroxisomal membrane"/>
    <property type="evidence" value="ECO:0007669"/>
    <property type="project" value="InterPro"/>
</dbReference>
<dbReference type="AlphaFoldDB" id="B3RIL1"/>
<dbReference type="InParanoid" id="B3RIL1"/>
<dbReference type="GO" id="GO:0044877">
    <property type="term" value="F:protein-containing complex binding"/>
    <property type="evidence" value="ECO:0007669"/>
    <property type="project" value="InterPro"/>
</dbReference>
<dbReference type="GO" id="GO:0045046">
    <property type="term" value="P:protein import into peroxisome membrane"/>
    <property type="evidence" value="ECO:0007669"/>
    <property type="project" value="InterPro"/>
</dbReference>
<dbReference type="KEGG" id="tad:TRIADDRAFT_62636"/>
<organism evidence="2 3">
    <name type="scientific">Trichoplax adhaerens</name>
    <name type="common">Trichoplax reptans</name>
    <dbReference type="NCBI Taxonomy" id="10228"/>
    <lineage>
        <taxon>Eukaryota</taxon>
        <taxon>Metazoa</taxon>
        <taxon>Placozoa</taxon>
        <taxon>Uniplacotomia</taxon>
        <taxon>Trichoplacea</taxon>
        <taxon>Trichoplacidae</taxon>
        <taxon>Trichoplax</taxon>
    </lineage>
</organism>
<dbReference type="InterPro" id="IPR010797">
    <property type="entry name" value="Pex26"/>
</dbReference>
<dbReference type="CTD" id="6750154"/>
<dbReference type="RefSeq" id="XP_002108940.1">
    <property type="nucleotide sequence ID" value="XM_002108904.1"/>
</dbReference>
<keyword evidence="3" id="KW-1185">Reference proteome</keyword>
<dbReference type="KEGG" id="tad:TRIADDRAFT_52444"/>
<accession>B3RIL1</accession>
<dbReference type="Pfam" id="PF07163">
    <property type="entry name" value="Pex26"/>
    <property type="match status" value="1"/>
</dbReference>
<dbReference type="Proteomes" id="UP000009022">
    <property type="component" value="Unassembled WGS sequence"/>
</dbReference>
<name>B3RIL1_TRIAD</name>
<dbReference type="PANTHER" id="PTHR16262">
    <property type="entry name" value="PEROXISOME ASSEMBLY PROTEIN 26"/>
    <property type="match status" value="1"/>
</dbReference>
<reference evidence="2 3" key="1">
    <citation type="journal article" date="2008" name="Nature">
        <title>The Trichoplax genome and the nature of placozoans.</title>
        <authorList>
            <person name="Srivastava M."/>
            <person name="Begovic E."/>
            <person name="Chapman J."/>
            <person name="Putnam N.H."/>
            <person name="Hellsten U."/>
            <person name="Kawashima T."/>
            <person name="Kuo A."/>
            <person name="Mitros T."/>
            <person name="Salamov A."/>
            <person name="Carpenter M.L."/>
            <person name="Signorovitch A.Y."/>
            <person name="Moreno M.A."/>
            <person name="Kamm K."/>
            <person name="Grimwood J."/>
            <person name="Schmutz J."/>
            <person name="Shapiro H."/>
            <person name="Grigoriev I.V."/>
            <person name="Buss L.W."/>
            <person name="Schierwater B."/>
            <person name="Dellaporta S.L."/>
            <person name="Rokhsar D.S."/>
        </authorList>
    </citation>
    <scope>NUCLEOTIDE SEQUENCE [LARGE SCALE GENOMIC DNA]</scope>
    <source>
        <strain evidence="2 3">Grell-BS-1999</strain>
    </source>
</reference>
<protein>
    <submittedName>
        <fullName evidence="2">Uncharacterized protein</fullName>
    </submittedName>
</protein>
<dbReference type="PANTHER" id="PTHR16262:SF2">
    <property type="entry name" value="PEROXISOME ASSEMBLY PROTEIN 26"/>
    <property type="match status" value="1"/>
</dbReference>
<dbReference type="GeneID" id="6759827"/>
<proteinExistence type="predicted"/>
<dbReference type="EMBL" id="DS985452">
    <property type="protein sequence ID" value="EDV18900.1"/>
    <property type="molecule type" value="Genomic_DNA"/>
</dbReference>
<evidence type="ECO:0000313" key="3">
    <source>
        <dbReference type="Proteomes" id="UP000009022"/>
    </source>
</evidence>
<dbReference type="HOGENOM" id="CLU_1680195_0_0_1"/>
<evidence type="ECO:0000313" key="2">
    <source>
        <dbReference type="EMBL" id="EDV29738.1"/>
    </source>
</evidence>
<sequence length="157" mass="18259">MIGLRRLNEAKSYLVLQEFAKCLEECRDGLLECNVSNNLSSEAKSASLFIMINNFELAQIMIEDWLNYSDNKDNLSDYQTVVDNYIINVLMPTRQFRKLRQFIKDNEAFLDRNRVEGYVETAKRAISESETTDCKYEDFRDDAPINDEIVNYPSTGN</sequence>
<dbReference type="EMBL" id="DS985241">
    <property type="protein sequence ID" value="EDV29738.1"/>
    <property type="molecule type" value="Genomic_DNA"/>
</dbReference>
<dbReference type="RefSeq" id="XP_002118613.1">
    <property type="nucleotide sequence ID" value="XM_002118577.1"/>
</dbReference>
<dbReference type="GeneID" id="6750154"/>
<dbReference type="CTD" id="6759827"/>